<dbReference type="EC" id="2.6.1.-" evidence="6"/>
<evidence type="ECO:0000256" key="6">
    <source>
        <dbReference type="RuleBase" id="RU000481"/>
    </source>
</evidence>
<keyword evidence="3 6" id="KW-0032">Aminotransferase</keyword>
<dbReference type="EMBL" id="JAVTTO010000001">
    <property type="protein sequence ID" value="MDT7830760.1"/>
    <property type="molecule type" value="Genomic_DNA"/>
</dbReference>
<dbReference type="InterPro" id="IPR015421">
    <property type="entry name" value="PyrdxlP-dep_Trfase_major"/>
</dbReference>
<dbReference type="InterPro" id="IPR004839">
    <property type="entry name" value="Aminotransferase_I/II_large"/>
</dbReference>
<dbReference type="PROSITE" id="PS00105">
    <property type="entry name" value="AA_TRANSFER_CLASS_1"/>
    <property type="match status" value="1"/>
</dbReference>
<reference evidence="8 9" key="1">
    <citation type="submission" date="2023-09" db="EMBL/GenBank/DDBJ databases">
        <title>Novel taxa isolated from Blanes Bay.</title>
        <authorList>
            <person name="Rey-Velasco X."/>
            <person name="Lucena T."/>
        </authorList>
    </citation>
    <scope>NUCLEOTIDE SEQUENCE [LARGE SCALE GENOMIC DNA]</scope>
    <source>
        <strain evidence="8 9">S356</strain>
    </source>
</reference>
<dbReference type="PANTHER" id="PTHR46383:SF1">
    <property type="entry name" value="ASPARTATE AMINOTRANSFERASE"/>
    <property type="match status" value="1"/>
</dbReference>
<dbReference type="InterPro" id="IPR004838">
    <property type="entry name" value="NHTrfase_class1_PyrdxlP-BS"/>
</dbReference>
<dbReference type="CDD" id="cd00609">
    <property type="entry name" value="AAT_like"/>
    <property type="match status" value="1"/>
</dbReference>
<dbReference type="Gene3D" id="3.40.640.10">
    <property type="entry name" value="Type I PLP-dependent aspartate aminotransferase-like (Major domain)"/>
    <property type="match status" value="1"/>
</dbReference>
<evidence type="ECO:0000256" key="3">
    <source>
        <dbReference type="ARBA" id="ARBA00022576"/>
    </source>
</evidence>
<gene>
    <name evidence="8" type="ORF">RQM59_00120</name>
</gene>
<sequence>MAHPLSDRINSLPISQTLAMAAKARELKAAGKDIISLSLGEPDFNTPDFIKDAAIEAINQNYNSYTPVDGYLELKESICVKFKRDNGLHYEPNQVVVSTGAKQSIANVAQVLLNPGDEVLLPAPYWVSYSAIATLCEAKFVEIPSSIETDFKITPKQLEKAITSKTKMIFFNSPNNPSGTTYSESEYRALAAVLEKHPQIYILSDEIYEHINYGSTPFSFAKIDNMYERTITVNGLAKAFAMTGWRIGYIGAPQWIAKACTKMQGQITSGANCIAQRAAITAVLAPINKIQYMVDEFQSRRDMVLQLLGEIDGFKLNVPEGAFYVFPDISSFFGRTLNRTTIRNANDFSLYLLEEANVATVTGEAFGAPNCIRLSYAASEEQLKEAITRIKQAVS</sequence>
<dbReference type="PANTHER" id="PTHR46383">
    <property type="entry name" value="ASPARTATE AMINOTRANSFERASE"/>
    <property type="match status" value="1"/>
</dbReference>
<dbReference type="SUPFAM" id="SSF53383">
    <property type="entry name" value="PLP-dependent transferases"/>
    <property type="match status" value="1"/>
</dbReference>
<evidence type="ECO:0000256" key="2">
    <source>
        <dbReference type="ARBA" id="ARBA00007441"/>
    </source>
</evidence>
<keyword evidence="9" id="KW-1185">Reference proteome</keyword>
<comment type="caution">
    <text evidence="8">The sequence shown here is derived from an EMBL/GenBank/DDBJ whole genome shotgun (WGS) entry which is preliminary data.</text>
</comment>
<dbReference type="InterPro" id="IPR015422">
    <property type="entry name" value="PyrdxlP-dep_Trfase_small"/>
</dbReference>
<proteinExistence type="inferred from homology"/>
<keyword evidence="5" id="KW-0663">Pyridoxal phosphate</keyword>
<keyword evidence="4 6" id="KW-0808">Transferase</keyword>
<dbReference type="Gene3D" id="3.90.1150.10">
    <property type="entry name" value="Aspartate Aminotransferase, domain 1"/>
    <property type="match status" value="1"/>
</dbReference>
<evidence type="ECO:0000313" key="9">
    <source>
        <dbReference type="Proteomes" id="UP001257277"/>
    </source>
</evidence>
<evidence type="ECO:0000313" key="8">
    <source>
        <dbReference type="EMBL" id="MDT7830760.1"/>
    </source>
</evidence>
<evidence type="ECO:0000259" key="7">
    <source>
        <dbReference type="Pfam" id="PF00155"/>
    </source>
</evidence>
<feature type="domain" description="Aminotransferase class I/classII large" evidence="7">
    <location>
        <begin position="32"/>
        <end position="390"/>
    </location>
</feature>
<evidence type="ECO:0000256" key="1">
    <source>
        <dbReference type="ARBA" id="ARBA00001933"/>
    </source>
</evidence>
<dbReference type="Proteomes" id="UP001257277">
    <property type="component" value="Unassembled WGS sequence"/>
</dbReference>
<dbReference type="InterPro" id="IPR015424">
    <property type="entry name" value="PyrdxlP-dep_Trfase"/>
</dbReference>
<comment type="cofactor">
    <cofactor evidence="1 6">
        <name>pyridoxal 5'-phosphate</name>
        <dbReference type="ChEBI" id="CHEBI:597326"/>
    </cofactor>
</comment>
<evidence type="ECO:0000256" key="4">
    <source>
        <dbReference type="ARBA" id="ARBA00022679"/>
    </source>
</evidence>
<dbReference type="InterPro" id="IPR050596">
    <property type="entry name" value="AspAT/PAT-like"/>
</dbReference>
<accession>A0ABU3LAR2</accession>
<organism evidence="8 9">
    <name type="scientific">Asprobacillus argus</name>
    <dbReference type="NCBI Taxonomy" id="3076534"/>
    <lineage>
        <taxon>Bacteria</taxon>
        <taxon>Pseudomonadati</taxon>
        <taxon>Bacteroidota</taxon>
        <taxon>Flavobacteriia</taxon>
        <taxon>Flavobacteriales</taxon>
        <taxon>Flavobacteriaceae</taxon>
        <taxon>Asprobacillus</taxon>
    </lineage>
</organism>
<dbReference type="Pfam" id="PF00155">
    <property type="entry name" value="Aminotran_1_2"/>
    <property type="match status" value="1"/>
</dbReference>
<protein>
    <recommendedName>
        <fullName evidence="6">Aminotransferase</fullName>
        <ecNumber evidence="6">2.6.1.-</ecNumber>
    </recommendedName>
</protein>
<evidence type="ECO:0000256" key="5">
    <source>
        <dbReference type="ARBA" id="ARBA00022898"/>
    </source>
</evidence>
<dbReference type="RefSeq" id="WP_349240024.1">
    <property type="nucleotide sequence ID" value="NZ_JAVTTO010000001.1"/>
</dbReference>
<comment type="similarity">
    <text evidence="2 6">Belongs to the class-I pyridoxal-phosphate-dependent aminotransferase family.</text>
</comment>
<name>A0ABU3LAR2_9FLAO</name>
<dbReference type="GO" id="GO:0008483">
    <property type="term" value="F:transaminase activity"/>
    <property type="evidence" value="ECO:0007669"/>
    <property type="project" value="UniProtKB-KW"/>
</dbReference>